<gene>
    <name evidence="2" type="ORF">MNBD_IGNAVI01-2561</name>
</gene>
<feature type="compositionally biased region" description="Basic and acidic residues" evidence="1">
    <location>
        <begin position="254"/>
        <end position="263"/>
    </location>
</feature>
<feature type="region of interest" description="Disordered" evidence="1">
    <location>
        <begin position="332"/>
        <end position="351"/>
    </location>
</feature>
<feature type="region of interest" description="Disordered" evidence="1">
    <location>
        <begin position="403"/>
        <end position="464"/>
    </location>
</feature>
<accession>A0A3B1BVW2</accession>
<dbReference type="AlphaFoldDB" id="A0A3B1BVW2"/>
<protein>
    <submittedName>
        <fullName evidence="2">Uncharacterized protein</fullName>
    </submittedName>
</protein>
<sequence length="587" mass="69163">MFEKEIEFIYNYYLNKIEKLNSFVTFDQLASANLHPALLQYVSAEIDYLISEDRQKLLKESLFDYSGDKINEYFTKISEEIKLTKKFSKDYISKLLLHATSFNVNYVVRPNWSLVQFIFENEDEKHVSEIKQILNYLYYYPYYKRILTNYFNKKHLYKISEEELSEVLDKIDQINLENNFEEIVNESLYNIVDFINIGEVDNNRISKDVIEHFLIDKNIEEPSRILDEKLTGSSDDKFKIEEYREVILALHDKEEEQTVRTEEEGQVEQSEEEVQPNEGNLDVEEEVSTEDEIIIEENELENENLEEEFEIDNEISKQTELEEVDKEIEELIDENEFEPPELDEDARIEDTDVQEVYDMVIEEEEIEEVELEEPSTGERLNISEDETADSYLKELDELEERIKPEVKEEIEEKDDAGLADEGEENYVVHGSSVSFTDDDFGIDESSKHTENTEKSSPSKLEDLWDDDISMPEEPVQENLIFDDTEEDNDQDDNIEPEEHNTGEIQQPQVVKRNIDIGELLKNKKITKIIENIFDYDVDAFEKTIEKISECKFEVEALQIIDDIARSSYLDESSKEIKTFKKIISDLF</sequence>
<feature type="region of interest" description="Disordered" evidence="1">
    <location>
        <begin position="362"/>
        <end position="388"/>
    </location>
</feature>
<evidence type="ECO:0000256" key="1">
    <source>
        <dbReference type="SAM" id="MobiDB-lite"/>
    </source>
</evidence>
<name>A0A3B1BVW2_9ZZZZ</name>
<feature type="compositionally biased region" description="Acidic residues" evidence="1">
    <location>
        <begin position="264"/>
        <end position="289"/>
    </location>
</feature>
<proteinExistence type="predicted"/>
<reference evidence="2" key="1">
    <citation type="submission" date="2018-06" db="EMBL/GenBank/DDBJ databases">
        <authorList>
            <person name="Zhirakovskaya E."/>
        </authorList>
    </citation>
    <scope>NUCLEOTIDE SEQUENCE</scope>
</reference>
<organism evidence="2">
    <name type="scientific">hydrothermal vent metagenome</name>
    <dbReference type="NCBI Taxonomy" id="652676"/>
    <lineage>
        <taxon>unclassified sequences</taxon>
        <taxon>metagenomes</taxon>
        <taxon>ecological metagenomes</taxon>
    </lineage>
</organism>
<dbReference type="EMBL" id="UOGD01000153">
    <property type="protein sequence ID" value="VAX19892.1"/>
    <property type="molecule type" value="Genomic_DNA"/>
</dbReference>
<feature type="compositionally biased region" description="Acidic residues" evidence="1">
    <location>
        <begin position="408"/>
        <end position="424"/>
    </location>
</feature>
<feature type="compositionally biased region" description="Acidic residues" evidence="1">
    <location>
        <begin position="362"/>
        <end position="375"/>
    </location>
</feature>
<evidence type="ECO:0000313" key="2">
    <source>
        <dbReference type="EMBL" id="VAX19892.1"/>
    </source>
</evidence>
<feature type="compositionally biased region" description="Basic and acidic residues" evidence="1">
    <location>
        <begin position="444"/>
        <end position="453"/>
    </location>
</feature>
<feature type="region of interest" description="Disordered" evidence="1">
    <location>
        <begin position="254"/>
        <end position="289"/>
    </location>
</feature>